<proteinExistence type="predicted"/>
<gene>
    <name evidence="1" type="ORF">H9650_09775</name>
</gene>
<protein>
    <submittedName>
        <fullName evidence="1">Uncharacterized protein</fullName>
    </submittedName>
</protein>
<organism evidence="1 2">
    <name type="scientific">Psychrobacillus faecigallinarum</name>
    <dbReference type="NCBI Taxonomy" id="2762235"/>
    <lineage>
        <taxon>Bacteria</taxon>
        <taxon>Bacillati</taxon>
        <taxon>Bacillota</taxon>
        <taxon>Bacilli</taxon>
        <taxon>Bacillales</taxon>
        <taxon>Bacillaceae</taxon>
        <taxon>Psychrobacillus</taxon>
    </lineage>
</organism>
<comment type="caution">
    <text evidence="1">The sequence shown here is derived from an EMBL/GenBank/DDBJ whole genome shotgun (WGS) entry which is preliminary data.</text>
</comment>
<evidence type="ECO:0000313" key="1">
    <source>
        <dbReference type="EMBL" id="MBD7944402.1"/>
    </source>
</evidence>
<dbReference type="EMBL" id="JACSQO010000004">
    <property type="protein sequence ID" value="MBD7944402.1"/>
    <property type="molecule type" value="Genomic_DNA"/>
</dbReference>
<dbReference type="Proteomes" id="UP000640786">
    <property type="component" value="Unassembled WGS sequence"/>
</dbReference>
<reference evidence="1 2" key="1">
    <citation type="submission" date="2020-08" db="EMBL/GenBank/DDBJ databases">
        <title>A Genomic Blueprint of the Chicken Gut Microbiome.</title>
        <authorList>
            <person name="Gilroy R."/>
            <person name="Ravi A."/>
            <person name="Getino M."/>
            <person name="Pursley I."/>
            <person name="Horton D.L."/>
            <person name="Alikhan N.-F."/>
            <person name="Baker D."/>
            <person name="Gharbi K."/>
            <person name="Hall N."/>
            <person name="Watson M."/>
            <person name="Adriaenssens E.M."/>
            <person name="Foster-Nyarko E."/>
            <person name="Jarju S."/>
            <person name="Secka A."/>
            <person name="Antonio M."/>
            <person name="Oren A."/>
            <person name="Chaudhuri R."/>
            <person name="La Ragione R.M."/>
            <person name="Hildebrand F."/>
            <person name="Pallen M.J."/>
        </authorList>
    </citation>
    <scope>NUCLEOTIDE SEQUENCE [LARGE SCALE GENOMIC DNA]</scope>
    <source>
        <strain evidence="1 2">Sa2BUA9</strain>
    </source>
</reference>
<evidence type="ECO:0000313" key="2">
    <source>
        <dbReference type="Proteomes" id="UP000640786"/>
    </source>
</evidence>
<keyword evidence="2" id="KW-1185">Reference proteome</keyword>
<sequence>MIHQLLDETRNINYFVYLTNRSDAFPKIGDSLREIHTNLREEISMGYTDLWVLKRAGLISQQNAFYFPENDQKAEDESDKYLPDKKYITFTFIQINQATPPMYPKTDGIAAHLTYEDAEDFAVKKIDKMKQKYPEREFYVLCARLVERNYWH</sequence>
<accession>A0ABR8R9C4</accession>
<name>A0ABR8R9C4_9BACI</name>
<dbReference type="RefSeq" id="WP_144536530.1">
    <property type="nucleotide sequence ID" value="NZ_JACSQO010000004.1"/>
</dbReference>